<feature type="domain" description="N-acetyltransferase" evidence="1">
    <location>
        <begin position="27"/>
        <end position="182"/>
    </location>
</feature>
<proteinExistence type="predicted"/>
<dbReference type="RefSeq" id="WP_377761374.1">
    <property type="nucleotide sequence ID" value="NZ_JBHRXY010000007.1"/>
</dbReference>
<accession>A0ABV7U4E8</accession>
<keyword evidence="2" id="KW-0012">Acyltransferase</keyword>
<organism evidence="2 3">
    <name type="scientific">Paracoccus angustae</name>
    <dbReference type="NCBI Taxonomy" id="1671480"/>
    <lineage>
        <taxon>Bacteria</taxon>
        <taxon>Pseudomonadati</taxon>
        <taxon>Pseudomonadota</taxon>
        <taxon>Alphaproteobacteria</taxon>
        <taxon>Rhodobacterales</taxon>
        <taxon>Paracoccaceae</taxon>
        <taxon>Paracoccus</taxon>
    </lineage>
</organism>
<gene>
    <name evidence="2" type="ORF">ACFOM8_10830</name>
</gene>
<dbReference type="EC" id="2.3.-.-" evidence="2"/>
<comment type="caution">
    <text evidence="2">The sequence shown here is derived from an EMBL/GenBank/DDBJ whole genome shotgun (WGS) entry which is preliminary data.</text>
</comment>
<dbReference type="InterPro" id="IPR000182">
    <property type="entry name" value="GNAT_dom"/>
</dbReference>
<dbReference type="PROSITE" id="PS51186">
    <property type="entry name" value="GNAT"/>
    <property type="match status" value="1"/>
</dbReference>
<protein>
    <submittedName>
        <fullName evidence="2">GNAT family N-acetyltransferase</fullName>
        <ecNumber evidence="2">2.3.-.-</ecNumber>
    </submittedName>
</protein>
<reference evidence="3" key="1">
    <citation type="journal article" date="2019" name="Int. J. Syst. Evol. Microbiol.">
        <title>The Global Catalogue of Microorganisms (GCM) 10K type strain sequencing project: providing services to taxonomists for standard genome sequencing and annotation.</title>
        <authorList>
            <consortium name="The Broad Institute Genomics Platform"/>
            <consortium name="The Broad Institute Genome Sequencing Center for Infectious Disease"/>
            <person name="Wu L."/>
            <person name="Ma J."/>
        </authorList>
    </citation>
    <scope>NUCLEOTIDE SEQUENCE [LARGE SCALE GENOMIC DNA]</scope>
    <source>
        <strain evidence="3">KCTC 42473</strain>
    </source>
</reference>
<name>A0ABV7U4E8_9RHOB</name>
<keyword evidence="3" id="KW-1185">Reference proteome</keyword>
<dbReference type="GO" id="GO:0016746">
    <property type="term" value="F:acyltransferase activity"/>
    <property type="evidence" value="ECO:0007669"/>
    <property type="project" value="UniProtKB-KW"/>
</dbReference>
<dbReference type="Proteomes" id="UP001595539">
    <property type="component" value="Unassembled WGS sequence"/>
</dbReference>
<dbReference type="SUPFAM" id="SSF55729">
    <property type="entry name" value="Acyl-CoA N-acyltransferases (Nat)"/>
    <property type="match status" value="1"/>
</dbReference>
<dbReference type="PANTHER" id="PTHR43441:SF2">
    <property type="entry name" value="FAMILY ACETYLTRANSFERASE, PUTATIVE (AFU_ORTHOLOGUE AFUA_7G00850)-RELATED"/>
    <property type="match status" value="1"/>
</dbReference>
<dbReference type="EMBL" id="JBHRXY010000007">
    <property type="protein sequence ID" value="MFC3629938.1"/>
    <property type="molecule type" value="Genomic_DNA"/>
</dbReference>
<evidence type="ECO:0000259" key="1">
    <source>
        <dbReference type="PROSITE" id="PS51186"/>
    </source>
</evidence>
<evidence type="ECO:0000313" key="2">
    <source>
        <dbReference type="EMBL" id="MFC3629938.1"/>
    </source>
</evidence>
<keyword evidence="2" id="KW-0808">Transferase</keyword>
<evidence type="ECO:0000313" key="3">
    <source>
        <dbReference type="Proteomes" id="UP001595539"/>
    </source>
</evidence>
<sequence length="234" mass="25919">MRVDGEKASLADFVPPPHPAAQPICSDILRPLSADRHAADLFDAQAGHDALWTYMPYGPFPSRSDHQAWTARIEALADPFFLAILDPRTGRAAGQASFLRIEQAYGVIEIGHILLTPVLQRGRTASAALMAMIGWAMDHGYRRVEWKCNALNEPSRRAALRLGFTHEGTFRNHMIVKGENRDTAWFSITDGDWRVLAPAYAAWLDAENFDEDNRQRQSLSELTGRALPGRGGAG</sequence>
<dbReference type="InterPro" id="IPR016181">
    <property type="entry name" value="Acyl_CoA_acyltransferase"/>
</dbReference>
<dbReference type="Pfam" id="PF13302">
    <property type="entry name" value="Acetyltransf_3"/>
    <property type="match status" value="1"/>
</dbReference>
<dbReference type="InterPro" id="IPR051908">
    <property type="entry name" value="Ribosomal_N-acetyltransferase"/>
</dbReference>
<dbReference type="PANTHER" id="PTHR43441">
    <property type="entry name" value="RIBOSOMAL-PROTEIN-SERINE ACETYLTRANSFERASE"/>
    <property type="match status" value="1"/>
</dbReference>
<dbReference type="Gene3D" id="3.40.630.30">
    <property type="match status" value="1"/>
</dbReference>